<reference evidence="3 4" key="1">
    <citation type="submission" date="2014-03" db="EMBL/GenBank/DDBJ databases">
        <title>Whole genome sequence of Novosphingobium resinovorum KF1.</title>
        <authorList>
            <person name="Gan H.M."/>
            <person name="Gan H.Y."/>
            <person name="Chew T.H."/>
            <person name="Savka M.A."/>
        </authorList>
    </citation>
    <scope>NUCLEOTIDE SEQUENCE [LARGE SCALE GENOMIC DNA]</scope>
    <source>
        <strain evidence="3 4">KF1</strain>
    </source>
</reference>
<dbReference type="InterPro" id="IPR050563">
    <property type="entry name" value="4-hydroxybenzoyl-CoA_TE"/>
</dbReference>
<name>A0A031JY04_9SPHN</name>
<dbReference type="InterPro" id="IPR029069">
    <property type="entry name" value="HotDog_dom_sf"/>
</dbReference>
<organism evidence="3 4">
    <name type="scientific">Novosphingobium resinovorum</name>
    <dbReference type="NCBI Taxonomy" id="158500"/>
    <lineage>
        <taxon>Bacteria</taxon>
        <taxon>Pseudomonadati</taxon>
        <taxon>Pseudomonadota</taxon>
        <taxon>Alphaproteobacteria</taxon>
        <taxon>Sphingomonadales</taxon>
        <taxon>Sphingomonadaceae</taxon>
        <taxon>Novosphingobium</taxon>
    </lineage>
</organism>
<dbReference type="SUPFAM" id="SSF54637">
    <property type="entry name" value="Thioesterase/thiol ester dehydrase-isomerase"/>
    <property type="match status" value="1"/>
</dbReference>
<dbReference type="AlphaFoldDB" id="A0A031JY04"/>
<dbReference type="PANTHER" id="PTHR31793">
    <property type="entry name" value="4-HYDROXYBENZOYL-COA THIOESTERASE FAMILY MEMBER"/>
    <property type="match status" value="1"/>
</dbReference>
<evidence type="ECO:0000256" key="2">
    <source>
        <dbReference type="ARBA" id="ARBA00022801"/>
    </source>
</evidence>
<keyword evidence="2" id="KW-0378">Hydrolase</keyword>
<dbReference type="PANTHER" id="PTHR31793:SF27">
    <property type="entry name" value="NOVEL THIOESTERASE SUPERFAMILY DOMAIN AND SAPOSIN A-TYPE DOMAIN CONTAINING PROTEIN (0610012H03RIK)"/>
    <property type="match status" value="1"/>
</dbReference>
<evidence type="ECO:0000313" key="3">
    <source>
        <dbReference type="EMBL" id="EZP81678.1"/>
    </source>
</evidence>
<dbReference type="STRING" id="158500.BES08_16005"/>
<dbReference type="EMBL" id="JFYZ01000011">
    <property type="protein sequence ID" value="EZP81678.1"/>
    <property type="molecule type" value="Genomic_DNA"/>
</dbReference>
<gene>
    <name evidence="3" type="ORF">BV97_02335</name>
</gene>
<dbReference type="GO" id="GO:0047617">
    <property type="term" value="F:fatty acyl-CoA hydrolase activity"/>
    <property type="evidence" value="ECO:0007669"/>
    <property type="project" value="TreeGrafter"/>
</dbReference>
<comment type="caution">
    <text evidence="3">The sequence shown here is derived from an EMBL/GenBank/DDBJ whole genome shotgun (WGS) entry which is preliminary data.</text>
</comment>
<dbReference type="Gene3D" id="3.10.129.10">
    <property type="entry name" value="Hotdog Thioesterase"/>
    <property type="match status" value="1"/>
</dbReference>
<evidence type="ECO:0000256" key="1">
    <source>
        <dbReference type="ARBA" id="ARBA00005953"/>
    </source>
</evidence>
<dbReference type="RefSeq" id="WP_036525937.1">
    <property type="nucleotide sequence ID" value="NZ_CP128492.1"/>
</dbReference>
<dbReference type="Pfam" id="PF13279">
    <property type="entry name" value="4HBT_2"/>
    <property type="match status" value="1"/>
</dbReference>
<dbReference type="Proteomes" id="UP000024329">
    <property type="component" value="Unassembled WGS sequence"/>
</dbReference>
<dbReference type="PATRIC" id="fig|158500.4.peg.2379"/>
<accession>A0A031JY04</accession>
<evidence type="ECO:0000313" key="4">
    <source>
        <dbReference type="Proteomes" id="UP000024329"/>
    </source>
</evidence>
<proteinExistence type="inferred from homology"/>
<dbReference type="CDD" id="cd00586">
    <property type="entry name" value="4HBT"/>
    <property type="match status" value="1"/>
</dbReference>
<sequence>MSRDPLRPRAAYRAFVPLTTRWHDNDVYGHVNNVVYYSYFDTAVNTWLIEAGLLDIETGDPIGVVVETGCRYAASVHFPQKLEVGMTVAKLGTSSVSYHLGLFVEGSEEPAAEGHFTHVYVGRESRRPVALPDNWREKLAKLA</sequence>
<dbReference type="eggNOG" id="COG0824">
    <property type="taxonomic scope" value="Bacteria"/>
</dbReference>
<protein>
    <submittedName>
        <fullName evidence="3">Thioesterase superfamily protein</fullName>
    </submittedName>
</protein>
<comment type="similarity">
    <text evidence="1">Belongs to the 4-hydroxybenzoyl-CoA thioesterase family.</text>
</comment>